<name>A0A0E9VQF9_ANGAN</name>
<accession>A0A0E9VQF9</accession>
<proteinExistence type="predicted"/>
<dbReference type="AlphaFoldDB" id="A0A0E9VQF9"/>
<dbReference type="EMBL" id="GBXM01028311">
    <property type="protein sequence ID" value="JAH80266.1"/>
    <property type="molecule type" value="Transcribed_RNA"/>
</dbReference>
<sequence>MDRCYCKQLYHCYPSQHSTQATAESFSKCSDWI</sequence>
<reference evidence="1" key="2">
    <citation type="journal article" date="2015" name="Fish Shellfish Immunol.">
        <title>Early steps in the European eel (Anguilla anguilla)-Vibrio vulnificus interaction in the gills: Role of the RtxA13 toxin.</title>
        <authorList>
            <person name="Callol A."/>
            <person name="Pajuelo D."/>
            <person name="Ebbesson L."/>
            <person name="Teles M."/>
            <person name="MacKenzie S."/>
            <person name="Amaro C."/>
        </authorList>
    </citation>
    <scope>NUCLEOTIDE SEQUENCE</scope>
</reference>
<evidence type="ECO:0000313" key="1">
    <source>
        <dbReference type="EMBL" id="JAH80266.1"/>
    </source>
</evidence>
<organism evidence="1">
    <name type="scientific">Anguilla anguilla</name>
    <name type="common">European freshwater eel</name>
    <name type="synonym">Muraena anguilla</name>
    <dbReference type="NCBI Taxonomy" id="7936"/>
    <lineage>
        <taxon>Eukaryota</taxon>
        <taxon>Metazoa</taxon>
        <taxon>Chordata</taxon>
        <taxon>Craniata</taxon>
        <taxon>Vertebrata</taxon>
        <taxon>Euteleostomi</taxon>
        <taxon>Actinopterygii</taxon>
        <taxon>Neopterygii</taxon>
        <taxon>Teleostei</taxon>
        <taxon>Anguilliformes</taxon>
        <taxon>Anguillidae</taxon>
        <taxon>Anguilla</taxon>
    </lineage>
</organism>
<protein>
    <submittedName>
        <fullName evidence="1">Uncharacterized protein</fullName>
    </submittedName>
</protein>
<reference evidence="1" key="1">
    <citation type="submission" date="2014-11" db="EMBL/GenBank/DDBJ databases">
        <authorList>
            <person name="Amaro Gonzalez C."/>
        </authorList>
    </citation>
    <scope>NUCLEOTIDE SEQUENCE</scope>
</reference>